<dbReference type="AlphaFoldDB" id="A0A5B9WA56"/>
<dbReference type="InterPro" id="IPR000182">
    <property type="entry name" value="GNAT_dom"/>
</dbReference>
<dbReference type="PANTHER" id="PTHR43792:SF1">
    <property type="entry name" value="N-ACETYLTRANSFERASE DOMAIN-CONTAINING PROTEIN"/>
    <property type="match status" value="1"/>
</dbReference>
<reference evidence="2 3" key="1">
    <citation type="submission" date="2019-08" db="EMBL/GenBank/DDBJ databases">
        <title>Deep-cultivation of Planctomycetes and their phenomic and genomic characterization uncovers novel biology.</title>
        <authorList>
            <person name="Wiegand S."/>
            <person name="Jogler M."/>
            <person name="Boedeker C."/>
            <person name="Pinto D."/>
            <person name="Vollmers J."/>
            <person name="Rivas-Marin E."/>
            <person name="Kohn T."/>
            <person name="Peeters S.H."/>
            <person name="Heuer A."/>
            <person name="Rast P."/>
            <person name="Oberbeckmann S."/>
            <person name="Bunk B."/>
            <person name="Jeske O."/>
            <person name="Meyerdierks A."/>
            <person name="Storesund J.E."/>
            <person name="Kallscheuer N."/>
            <person name="Luecker S."/>
            <person name="Lage O.M."/>
            <person name="Pohl T."/>
            <person name="Merkel B.J."/>
            <person name="Hornburger P."/>
            <person name="Mueller R.-W."/>
            <person name="Bruemmer F."/>
            <person name="Labrenz M."/>
            <person name="Spormann A.M."/>
            <person name="Op den Camp H."/>
            <person name="Overmann J."/>
            <person name="Amann R."/>
            <person name="Jetten M.S.M."/>
            <person name="Mascher T."/>
            <person name="Medema M.H."/>
            <person name="Devos D.P."/>
            <person name="Kaster A.-K."/>
            <person name="Ovreas L."/>
            <person name="Rohde M."/>
            <person name="Galperin M.Y."/>
            <person name="Jogler C."/>
        </authorList>
    </citation>
    <scope>NUCLEOTIDE SEQUENCE [LARGE SCALE GENOMIC DNA]</scope>
    <source>
        <strain evidence="2 3">OJF2</strain>
    </source>
</reference>
<organism evidence="2 3">
    <name type="scientific">Aquisphaera giovannonii</name>
    <dbReference type="NCBI Taxonomy" id="406548"/>
    <lineage>
        <taxon>Bacteria</taxon>
        <taxon>Pseudomonadati</taxon>
        <taxon>Planctomycetota</taxon>
        <taxon>Planctomycetia</taxon>
        <taxon>Isosphaerales</taxon>
        <taxon>Isosphaeraceae</taxon>
        <taxon>Aquisphaera</taxon>
    </lineage>
</organism>
<protein>
    <recommendedName>
        <fullName evidence="1">N-acetyltransferase domain-containing protein</fullName>
    </recommendedName>
</protein>
<dbReference type="InterPro" id="IPR051531">
    <property type="entry name" value="N-acetyltransferase"/>
</dbReference>
<dbReference type="GO" id="GO:0016747">
    <property type="term" value="F:acyltransferase activity, transferring groups other than amino-acyl groups"/>
    <property type="evidence" value="ECO:0007669"/>
    <property type="project" value="InterPro"/>
</dbReference>
<dbReference type="Pfam" id="PF13302">
    <property type="entry name" value="Acetyltransf_3"/>
    <property type="match status" value="1"/>
</dbReference>
<dbReference type="KEGG" id="agv:OJF2_60070"/>
<evidence type="ECO:0000313" key="3">
    <source>
        <dbReference type="Proteomes" id="UP000324233"/>
    </source>
</evidence>
<dbReference type="Proteomes" id="UP000324233">
    <property type="component" value="Chromosome"/>
</dbReference>
<dbReference type="EMBL" id="CP042997">
    <property type="protein sequence ID" value="QEH37416.1"/>
    <property type="molecule type" value="Genomic_DNA"/>
</dbReference>
<evidence type="ECO:0000313" key="2">
    <source>
        <dbReference type="EMBL" id="QEH37416.1"/>
    </source>
</evidence>
<name>A0A5B9WA56_9BACT</name>
<dbReference type="InterPro" id="IPR016181">
    <property type="entry name" value="Acyl_CoA_acyltransferase"/>
</dbReference>
<feature type="domain" description="N-acetyltransferase" evidence="1">
    <location>
        <begin position="12"/>
        <end position="173"/>
    </location>
</feature>
<gene>
    <name evidence="2" type="ORF">OJF2_60070</name>
</gene>
<dbReference type="Gene3D" id="3.40.630.30">
    <property type="match status" value="1"/>
</dbReference>
<dbReference type="OrthoDB" id="9795206at2"/>
<dbReference type="RefSeq" id="WP_148596977.1">
    <property type="nucleotide sequence ID" value="NZ_CP042997.1"/>
</dbReference>
<dbReference type="PANTHER" id="PTHR43792">
    <property type="entry name" value="GNAT FAMILY, PUTATIVE (AFU_ORTHOLOGUE AFUA_3G00765)-RELATED-RELATED"/>
    <property type="match status" value="1"/>
</dbReference>
<keyword evidence="3" id="KW-1185">Reference proteome</keyword>
<proteinExistence type="predicted"/>
<evidence type="ECO:0000259" key="1">
    <source>
        <dbReference type="PROSITE" id="PS51186"/>
    </source>
</evidence>
<dbReference type="SUPFAM" id="SSF55729">
    <property type="entry name" value="Acyl-CoA N-acyltransferases (Nat)"/>
    <property type="match status" value="1"/>
</dbReference>
<sequence>MTAPGRLETERLVLRMFRESDLDAYAAMCADPEVMRHIGDGVPMTRSEAWRSMAAVLGHWSLRGFGLWAVEERSCGVLVGRVGLWRPEGWPGIELAWTLRRESWGRGFATEAAVAALGVAFGPLAQSHVISMISSSNGPSIRVARRLGMRLEGRTELLGGSVEVHGIRRRPAPIRP</sequence>
<accession>A0A5B9WA56</accession>
<dbReference type="PROSITE" id="PS51186">
    <property type="entry name" value="GNAT"/>
    <property type="match status" value="1"/>
</dbReference>